<evidence type="ECO:0000313" key="3">
    <source>
        <dbReference type="Proteomes" id="UP000031668"/>
    </source>
</evidence>
<accession>A0A0C2MR96</accession>
<name>A0A0C2MR96_THEKT</name>
<dbReference type="Proteomes" id="UP000031668">
    <property type="component" value="Unassembled WGS sequence"/>
</dbReference>
<dbReference type="AlphaFoldDB" id="A0A0C2MR96"/>
<sequence length="195" mass="22382">MFLLTLSFLNLATGVNVSHTKTSSVRLELDKNTESSKRIATRTDAIRVDEIVLFKVTPKEIKDKGHICKAICFQFEDFLIVLEGDDVMPSDIVRMRVYLTFLEFASDGIEEIMKACNDPDTAPCMREKLRFQPQEYAQNIRNATKIQYKERGNHPKNIPQSKTYVWKKYLLLILPTFVVLVTGIGAGIFYARRNN</sequence>
<gene>
    <name evidence="2" type="ORF">RF11_11141</name>
</gene>
<dbReference type="EMBL" id="JWZT01004389">
    <property type="protein sequence ID" value="KII64217.1"/>
    <property type="molecule type" value="Genomic_DNA"/>
</dbReference>
<comment type="caution">
    <text evidence="2">The sequence shown here is derived from an EMBL/GenBank/DDBJ whole genome shotgun (WGS) entry which is preliminary data.</text>
</comment>
<keyword evidence="1" id="KW-0472">Membrane</keyword>
<keyword evidence="1" id="KW-0812">Transmembrane</keyword>
<feature type="transmembrane region" description="Helical" evidence="1">
    <location>
        <begin position="169"/>
        <end position="191"/>
    </location>
</feature>
<protein>
    <submittedName>
        <fullName evidence="2">Uncharacterized protein</fullName>
    </submittedName>
</protein>
<evidence type="ECO:0000256" key="1">
    <source>
        <dbReference type="SAM" id="Phobius"/>
    </source>
</evidence>
<keyword evidence="1" id="KW-1133">Transmembrane helix</keyword>
<keyword evidence="3" id="KW-1185">Reference proteome</keyword>
<proteinExistence type="predicted"/>
<evidence type="ECO:0000313" key="2">
    <source>
        <dbReference type="EMBL" id="KII64217.1"/>
    </source>
</evidence>
<organism evidence="2 3">
    <name type="scientific">Thelohanellus kitauei</name>
    <name type="common">Myxosporean</name>
    <dbReference type="NCBI Taxonomy" id="669202"/>
    <lineage>
        <taxon>Eukaryota</taxon>
        <taxon>Metazoa</taxon>
        <taxon>Cnidaria</taxon>
        <taxon>Myxozoa</taxon>
        <taxon>Myxosporea</taxon>
        <taxon>Bivalvulida</taxon>
        <taxon>Platysporina</taxon>
        <taxon>Myxobolidae</taxon>
        <taxon>Thelohanellus</taxon>
    </lineage>
</organism>
<reference evidence="2 3" key="1">
    <citation type="journal article" date="2014" name="Genome Biol. Evol.">
        <title>The genome of the myxosporean Thelohanellus kitauei shows adaptations to nutrient acquisition within its fish host.</title>
        <authorList>
            <person name="Yang Y."/>
            <person name="Xiong J."/>
            <person name="Zhou Z."/>
            <person name="Huo F."/>
            <person name="Miao W."/>
            <person name="Ran C."/>
            <person name="Liu Y."/>
            <person name="Zhang J."/>
            <person name="Feng J."/>
            <person name="Wang M."/>
            <person name="Wang M."/>
            <person name="Wang L."/>
            <person name="Yao B."/>
        </authorList>
    </citation>
    <scope>NUCLEOTIDE SEQUENCE [LARGE SCALE GENOMIC DNA]</scope>
    <source>
        <strain evidence="2">Wuqing</strain>
    </source>
</reference>